<dbReference type="Gene3D" id="2.30.30.40">
    <property type="entry name" value="SH3 Domains"/>
    <property type="match status" value="1"/>
</dbReference>
<name>A0ABX5LTI5_9GAMM</name>
<feature type="domain" description="CheW-like" evidence="4">
    <location>
        <begin position="16"/>
        <end position="160"/>
    </location>
</feature>
<dbReference type="SMART" id="SM00260">
    <property type="entry name" value="CheW"/>
    <property type="match status" value="1"/>
</dbReference>
<protein>
    <recommendedName>
        <fullName evidence="2">Chemotaxis protein CheW</fullName>
    </recommendedName>
</protein>
<evidence type="ECO:0000259" key="4">
    <source>
        <dbReference type="PROSITE" id="PS50851"/>
    </source>
</evidence>
<dbReference type="InterPro" id="IPR039315">
    <property type="entry name" value="CheW"/>
</dbReference>
<dbReference type="EMBL" id="LAPT01000190">
    <property type="protein sequence ID" value="PXF28596.1"/>
    <property type="molecule type" value="Genomic_DNA"/>
</dbReference>
<dbReference type="CDD" id="cd00732">
    <property type="entry name" value="CheW"/>
    <property type="match status" value="1"/>
</dbReference>
<accession>A0ABX5LTI5</accession>
<sequence length="167" mass="18997">MARHRDREIDAMNAELEQFLTFLLADEEYAVDILRVQEIRVWTPVTRIPNSPPYLKGVLNLRGTIIPVIDLRCRFAMAQRDYGPQTVVVVVKVMSDNLQRTMGIVVDSVEETFAVTREHIMAAPHVGSNIDAEFVRGLISIDKKMIVLLDVDRLLNSDELAIEHITE</sequence>
<dbReference type="InterPro" id="IPR002545">
    <property type="entry name" value="CheW-lke_dom"/>
</dbReference>
<evidence type="ECO:0000313" key="6">
    <source>
        <dbReference type="Proteomes" id="UP000248090"/>
    </source>
</evidence>
<dbReference type="InterPro" id="IPR036061">
    <property type="entry name" value="CheW-like_dom_sf"/>
</dbReference>
<evidence type="ECO:0000313" key="5">
    <source>
        <dbReference type="EMBL" id="PXF28596.1"/>
    </source>
</evidence>
<comment type="subcellular location">
    <subcellularLocation>
        <location evidence="1">Cytoplasm</location>
    </subcellularLocation>
</comment>
<comment type="caution">
    <text evidence="5">The sequence shown here is derived from an EMBL/GenBank/DDBJ whole genome shotgun (WGS) entry which is preliminary data.</text>
</comment>
<organism evidence="5 6">
    <name type="scientific">Pokkaliibacter plantistimulans</name>
    <dbReference type="NCBI Taxonomy" id="1635171"/>
    <lineage>
        <taxon>Bacteria</taxon>
        <taxon>Pseudomonadati</taxon>
        <taxon>Pseudomonadota</taxon>
        <taxon>Gammaproteobacteria</taxon>
        <taxon>Oceanospirillales</taxon>
        <taxon>Balneatrichaceae</taxon>
        <taxon>Pokkaliibacter</taxon>
    </lineage>
</organism>
<evidence type="ECO:0000256" key="3">
    <source>
        <dbReference type="ARBA" id="ARBA00022490"/>
    </source>
</evidence>
<dbReference type="Gene3D" id="2.40.50.180">
    <property type="entry name" value="CheA-289, Domain 4"/>
    <property type="match status" value="1"/>
</dbReference>
<dbReference type="PANTHER" id="PTHR22617">
    <property type="entry name" value="CHEMOTAXIS SENSOR HISTIDINE KINASE-RELATED"/>
    <property type="match status" value="1"/>
</dbReference>
<keyword evidence="6" id="KW-1185">Reference proteome</keyword>
<dbReference type="PROSITE" id="PS50851">
    <property type="entry name" value="CHEW"/>
    <property type="match status" value="1"/>
</dbReference>
<evidence type="ECO:0000256" key="2">
    <source>
        <dbReference type="ARBA" id="ARBA00021483"/>
    </source>
</evidence>
<dbReference type="Proteomes" id="UP000248090">
    <property type="component" value="Unassembled WGS sequence"/>
</dbReference>
<dbReference type="Pfam" id="PF01584">
    <property type="entry name" value="CheW"/>
    <property type="match status" value="1"/>
</dbReference>
<dbReference type="SUPFAM" id="SSF50341">
    <property type="entry name" value="CheW-like"/>
    <property type="match status" value="1"/>
</dbReference>
<keyword evidence="3" id="KW-0963">Cytoplasm</keyword>
<evidence type="ECO:0000256" key="1">
    <source>
        <dbReference type="ARBA" id="ARBA00004496"/>
    </source>
</evidence>
<reference evidence="5 6" key="1">
    <citation type="submission" date="2015-03" db="EMBL/GenBank/DDBJ databases">
        <authorList>
            <person name="Krishnan R."/>
            <person name="Midha S."/>
            <person name="Patil P.B."/>
            <person name="Rameshkumar N."/>
        </authorList>
    </citation>
    <scope>NUCLEOTIDE SEQUENCE [LARGE SCALE GENOMIC DNA]</scope>
    <source>
        <strain evidence="5 6">L1E11</strain>
    </source>
</reference>
<dbReference type="PANTHER" id="PTHR22617:SF45">
    <property type="entry name" value="CHEMOTAXIS PROTEIN CHEW"/>
    <property type="match status" value="1"/>
</dbReference>
<proteinExistence type="predicted"/>
<gene>
    <name evidence="5" type="ORF">WH50_25475</name>
</gene>